<feature type="domain" description="N-acetyltransferase" evidence="1">
    <location>
        <begin position="9"/>
        <end position="172"/>
    </location>
</feature>
<sequence length="361" mass="41247">MTERSTKRLRLLALTRAQMRSLLETPEELERELNLRIAREMITEPVRRAGAIKIGRLAQAQDQEYEWLTYWLMIVPEEAQGVGLIGYKGAPDADGMVEVGYGIAHTVQGRGYATEALQGMLAWAFEDPRTRTVMADVLRTNPASSRVLEKVGMQTVGETEEALLWRMSRARWDHVAVMDVLRRFQAFYDARDVSQLDACMELFAADEDGLELIGTNASEPGLDEWCLGRAGVREILEGDWLYWGQFAMDLERARVTVCGDAAWVSAPATVTKILETRQGYENFVGYMRWVLDEQPEWSAEEKVLDILRGGTNTVFELQKGERFVWPARLTAVLLRQAQGWRFQHMQFSFPTTRFPDVRRTD</sequence>
<accession>A0A0M8JQU7</accession>
<name>A0A0M8JQU7_9CHLR</name>
<dbReference type="EMBL" id="DF967975">
    <property type="protein sequence ID" value="GAP19779.1"/>
    <property type="molecule type" value="Genomic_DNA"/>
</dbReference>
<evidence type="ECO:0000313" key="2">
    <source>
        <dbReference type="EMBL" id="GAP19779.1"/>
    </source>
</evidence>
<dbReference type="PANTHER" id="PTHR43792">
    <property type="entry name" value="GNAT FAMILY, PUTATIVE (AFU_ORTHOLOGUE AFUA_3G00765)-RELATED-RELATED"/>
    <property type="match status" value="1"/>
</dbReference>
<dbReference type="RefSeq" id="WP_062420026.1">
    <property type="nucleotide sequence ID" value="NZ_BBXZ01000194.1"/>
</dbReference>
<dbReference type="Gene3D" id="3.10.450.50">
    <property type="match status" value="1"/>
</dbReference>
<dbReference type="GO" id="GO:0005840">
    <property type="term" value="C:ribosome"/>
    <property type="evidence" value="ECO:0007669"/>
    <property type="project" value="UniProtKB-KW"/>
</dbReference>
<dbReference type="InterPro" id="IPR016181">
    <property type="entry name" value="Acyl_CoA_acyltransferase"/>
</dbReference>
<dbReference type="Gene3D" id="3.40.630.30">
    <property type="match status" value="1"/>
</dbReference>
<dbReference type="InterPro" id="IPR037401">
    <property type="entry name" value="SnoaL-like"/>
</dbReference>
<dbReference type="PROSITE" id="PS51186">
    <property type="entry name" value="GNAT"/>
    <property type="match status" value="1"/>
</dbReference>
<dbReference type="AlphaFoldDB" id="A0A0M8JQU7"/>
<dbReference type="InterPro" id="IPR051531">
    <property type="entry name" value="N-acetyltransferase"/>
</dbReference>
<proteinExistence type="predicted"/>
<protein>
    <submittedName>
        <fullName evidence="2">Acetyltransferase, including N-acetylase of ribosomal proteins</fullName>
    </submittedName>
</protein>
<dbReference type="InterPro" id="IPR000182">
    <property type="entry name" value="GNAT_dom"/>
</dbReference>
<gene>
    <name evidence="2" type="ORF">LSAC_03691</name>
</gene>
<evidence type="ECO:0000259" key="1">
    <source>
        <dbReference type="PROSITE" id="PS51186"/>
    </source>
</evidence>
<dbReference type="Pfam" id="PF13302">
    <property type="entry name" value="Acetyltransf_3"/>
    <property type="match status" value="1"/>
</dbReference>
<dbReference type="PANTHER" id="PTHR43792:SF13">
    <property type="entry name" value="ACETYLTRANSFERASE"/>
    <property type="match status" value="1"/>
</dbReference>
<keyword evidence="2" id="KW-0689">Ribosomal protein</keyword>
<dbReference type="InterPro" id="IPR032710">
    <property type="entry name" value="NTF2-like_dom_sf"/>
</dbReference>
<dbReference type="SUPFAM" id="SSF55729">
    <property type="entry name" value="Acyl-CoA N-acyltransferases (Nat)"/>
    <property type="match status" value="1"/>
</dbReference>
<dbReference type="GO" id="GO:0016747">
    <property type="term" value="F:acyltransferase activity, transferring groups other than amino-acyl groups"/>
    <property type="evidence" value="ECO:0007669"/>
    <property type="project" value="InterPro"/>
</dbReference>
<reference evidence="2" key="1">
    <citation type="journal article" date="2015" name="Genome Announc.">
        <title>Draft Genome Sequences of Anaerolinea thermolimosa IMO-1, Bellilinea caldifistulae GOMI-1, Leptolinea tardivitalis YMTK-2, Levilinea saccharolytica KIBI-1, Longilinea arvoryzae KOME-1, Previously Described as Members of the Class Anaerolineae (Chloroflexi).</title>
        <authorList>
            <person name="Matsuura N."/>
            <person name="Tourlousse M.D."/>
            <person name="Ohashi A."/>
            <person name="Hugenholtz P."/>
            <person name="Sekiguchi Y."/>
        </authorList>
    </citation>
    <scope>NUCLEOTIDE SEQUENCE</scope>
    <source>
        <strain evidence="2">KIBI-1</strain>
    </source>
</reference>
<keyword evidence="2" id="KW-0687">Ribonucleoprotein</keyword>
<dbReference type="SUPFAM" id="SSF54427">
    <property type="entry name" value="NTF2-like"/>
    <property type="match status" value="2"/>
</dbReference>
<dbReference type="Pfam" id="PF13474">
    <property type="entry name" value="SnoaL_3"/>
    <property type="match status" value="1"/>
</dbReference>
<organism evidence="2">
    <name type="scientific">Levilinea saccharolytica</name>
    <dbReference type="NCBI Taxonomy" id="229921"/>
    <lineage>
        <taxon>Bacteria</taxon>
        <taxon>Bacillati</taxon>
        <taxon>Chloroflexota</taxon>
        <taxon>Anaerolineae</taxon>
        <taxon>Anaerolineales</taxon>
        <taxon>Anaerolineaceae</taxon>
        <taxon>Levilinea</taxon>
    </lineage>
</organism>
<keyword evidence="2" id="KW-0808">Transferase</keyword>
<dbReference type="OrthoDB" id="9802340at2"/>